<organism evidence="3 4">
    <name type="scientific">Pseudomonas frederiksbergensis</name>
    <dbReference type="NCBI Taxonomy" id="104087"/>
    <lineage>
        <taxon>Bacteria</taxon>
        <taxon>Pseudomonadati</taxon>
        <taxon>Pseudomonadota</taxon>
        <taxon>Gammaproteobacteria</taxon>
        <taxon>Pseudomonadales</taxon>
        <taxon>Pseudomonadaceae</taxon>
        <taxon>Pseudomonas</taxon>
    </lineage>
</organism>
<reference evidence="3 4" key="1">
    <citation type="submission" date="2016-10" db="EMBL/GenBank/DDBJ databases">
        <title>Comparative genome analysis of multiple Pseudomonas spp. focuses on biocontrol and plant growth promoting traits.</title>
        <authorList>
            <person name="Tao X.-Y."/>
            <person name="Taylor C.G."/>
        </authorList>
    </citation>
    <scope>NUCLEOTIDE SEQUENCE [LARGE SCALE GENOMIC DNA]</scope>
    <source>
        <strain evidence="3 4">37A10</strain>
    </source>
</reference>
<dbReference type="InterPro" id="IPR045851">
    <property type="entry name" value="AMP-bd_C_sf"/>
</dbReference>
<dbReference type="Gene3D" id="3.30.300.30">
    <property type="match status" value="1"/>
</dbReference>
<name>A0A423K088_9PSED</name>
<dbReference type="OrthoDB" id="9803968at2"/>
<dbReference type="Gene3D" id="3.40.50.980">
    <property type="match status" value="2"/>
</dbReference>
<feature type="domain" description="AMP-binding enzyme C-terminal" evidence="2">
    <location>
        <begin position="456"/>
        <end position="533"/>
    </location>
</feature>
<accession>A0A423K088</accession>
<evidence type="ECO:0000259" key="1">
    <source>
        <dbReference type="Pfam" id="PF00501"/>
    </source>
</evidence>
<dbReference type="PROSITE" id="PS00455">
    <property type="entry name" value="AMP_BINDING"/>
    <property type="match status" value="1"/>
</dbReference>
<gene>
    <name evidence="3" type="ORF">BK666_21275</name>
</gene>
<evidence type="ECO:0000313" key="3">
    <source>
        <dbReference type="EMBL" id="RON43599.1"/>
    </source>
</evidence>
<evidence type="ECO:0000259" key="2">
    <source>
        <dbReference type="Pfam" id="PF13193"/>
    </source>
</evidence>
<dbReference type="InterPro" id="IPR050237">
    <property type="entry name" value="ATP-dep_AMP-bd_enzyme"/>
</dbReference>
<dbReference type="SUPFAM" id="SSF56801">
    <property type="entry name" value="Acetyl-CoA synthetase-like"/>
    <property type="match status" value="1"/>
</dbReference>
<sequence>MKGIHSPIAGVVYPLAQRATEYFANDAWVDATVGQILRETAQRHPERIAFICDDVSLTFAELDDTSERLGAALLEMGLNTGDRAIFQLGTSLQTVIVLMACFKAGIVPVCSLPQHREVEIGQLANKASARGYFVQADFGRDDLVAFARGMLAQSSTLKHLIVVRGALAGLANVDSLIADMPLNLARKRLARVKLGSEDVLSFQLSGGTTGTPKIIPRFHAEYLGHSRDLAKLYQVDEHSKVIWSLPLLHNAGQLYALLPPLLFGMTTVLMSRVDIPLMLDLIERHQVTHALSIGPVAPQLLAYQEVKKHDLRSLKMFATMSRSEILEAHLNVPCSNLYGLTEGLLFGAAPDAPQFVRHQTQGTSGCVFDELRLLDPDSEQPVGPGQMGELCFRGPATLNGYFDDPAANHGAFTSDGFYRSGDMMTAHVIEGVTHYTFEGRLRDNVNRGGEKIGCEEVESFVCRHPAIADAKLVAMPDPIYGEKGCIFIIPRTGAVLPDLKGLSEFLVGQGLAKFKSPERIELIDVFPVTKVGKLDKPALKRVLAERMALEEVRAS</sequence>
<dbReference type="PANTHER" id="PTHR43767">
    <property type="entry name" value="LONG-CHAIN-FATTY-ACID--COA LIGASE"/>
    <property type="match status" value="1"/>
</dbReference>
<proteinExistence type="predicted"/>
<protein>
    <submittedName>
        <fullName evidence="3">2,3-dihydroxybenzoate-AMP ligase</fullName>
    </submittedName>
</protein>
<dbReference type="AlphaFoldDB" id="A0A423K088"/>
<evidence type="ECO:0000313" key="4">
    <source>
        <dbReference type="Proteomes" id="UP000285349"/>
    </source>
</evidence>
<dbReference type="RefSeq" id="WP_123512842.1">
    <property type="nucleotide sequence ID" value="NZ_MOBQ01000024.1"/>
</dbReference>
<dbReference type="Pfam" id="PF00501">
    <property type="entry name" value="AMP-binding"/>
    <property type="match status" value="1"/>
</dbReference>
<dbReference type="InterPro" id="IPR000873">
    <property type="entry name" value="AMP-dep_synth/lig_dom"/>
</dbReference>
<comment type="caution">
    <text evidence="3">The sequence shown here is derived from an EMBL/GenBank/DDBJ whole genome shotgun (WGS) entry which is preliminary data.</text>
</comment>
<dbReference type="Proteomes" id="UP000285349">
    <property type="component" value="Unassembled WGS sequence"/>
</dbReference>
<feature type="domain" description="AMP-dependent synthetase/ligase" evidence="1">
    <location>
        <begin position="37"/>
        <end position="402"/>
    </location>
</feature>
<dbReference type="Gene3D" id="2.30.38.10">
    <property type="entry name" value="Luciferase, Domain 3"/>
    <property type="match status" value="1"/>
</dbReference>
<keyword evidence="3" id="KW-0436">Ligase</keyword>
<dbReference type="InterPro" id="IPR020845">
    <property type="entry name" value="AMP-binding_CS"/>
</dbReference>
<dbReference type="EMBL" id="MOBQ01000024">
    <property type="protein sequence ID" value="RON43599.1"/>
    <property type="molecule type" value="Genomic_DNA"/>
</dbReference>
<dbReference type="InterPro" id="IPR025110">
    <property type="entry name" value="AMP-bd_C"/>
</dbReference>
<dbReference type="GO" id="GO:0016877">
    <property type="term" value="F:ligase activity, forming carbon-sulfur bonds"/>
    <property type="evidence" value="ECO:0007669"/>
    <property type="project" value="UniProtKB-ARBA"/>
</dbReference>
<dbReference type="Pfam" id="PF13193">
    <property type="entry name" value="AMP-binding_C"/>
    <property type="match status" value="1"/>
</dbReference>
<dbReference type="PANTHER" id="PTHR43767:SF10">
    <property type="entry name" value="SURFACTIN SYNTHASE SUBUNIT 1"/>
    <property type="match status" value="1"/>
</dbReference>